<organism evidence="2 3">
    <name type="scientific">Virgibacillus byunsanensis</name>
    <dbReference type="NCBI Taxonomy" id="570945"/>
    <lineage>
        <taxon>Bacteria</taxon>
        <taxon>Bacillati</taxon>
        <taxon>Bacillota</taxon>
        <taxon>Bacilli</taxon>
        <taxon>Bacillales</taxon>
        <taxon>Bacillaceae</taxon>
        <taxon>Virgibacillus</taxon>
    </lineage>
</organism>
<keyword evidence="3" id="KW-1185">Reference proteome</keyword>
<proteinExistence type="predicted"/>
<keyword evidence="1" id="KW-0812">Transmembrane</keyword>
<gene>
    <name evidence="2" type="ORF">ACFQ3N_08780</name>
</gene>
<comment type="caution">
    <text evidence="2">The sequence shown here is derived from an EMBL/GenBank/DDBJ whole genome shotgun (WGS) entry which is preliminary data.</text>
</comment>
<evidence type="ECO:0000313" key="2">
    <source>
        <dbReference type="EMBL" id="MFD1038490.1"/>
    </source>
</evidence>
<keyword evidence="1" id="KW-1133">Transmembrane helix</keyword>
<dbReference type="Proteomes" id="UP001597040">
    <property type="component" value="Unassembled WGS sequence"/>
</dbReference>
<accession>A0ABW3LJB9</accession>
<keyword evidence="1" id="KW-0472">Membrane</keyword>
<name>A0ABW3LJB9_9BACI</name>
<feature type="transmembrane region" description="Helical" evidence="1">
    <location>
        <begin position="6"/>
        <end position="23"/>
    </location>
</feature>
<sequence>MIYAALTIITIAVVLFILSFFMNDKFEDLENQLEQFSISTMKDNYQIKKKLKVLEEELLTDDMAEELLHNESK</sequence>
<protein>
    <recommendedName>
        <fullName evidence="4">Cbb3-type cytochrome oxidase assembly protein CcoS</fullName>
    </recommendedName>
</protein>
<dbReference type="RefSeq" id="WP_390361514.1">
    <property type="nucleotide sequence ID" value="NZ_JBHTKJ010000021.1"/>
</dbReference>
<evidence type="ECO:0008006" key="4">
    <source>
        <dbReference type="Google" id="ProtNLM"/>
    </source>
</evidence>
<evidence type="ECO:0000256" key="1">
    <source>
        <dbReference type="SAM" id="Phobius"/>
    </source>
</evidence>
<dbReference type="EMBL" id="JBHTKJ010000021">
    <property type="protein sequence ID" value="MFD1038490.1"/>
    <property type="molecule type" value="Genomic_DNA"/>
</dbReference>
<reference evidence="3" key="1">
    <citation type="journal article" date="2019" name="Int. J. Syst. Evol. Microbiol.">
        <title>The Global Catalogue of Microorganisms (GCM) 10K type strain sequencing project: providing services to taxonomists for standard genome sequencing and annotation.</title>
        <authorList>
            <consortium name="The Broad Institute Genomics Platform"/>
            <consortium name="The Broad Institute Genome Sequencing Center for Infectious Disease"/>
            <person name="Wu L."/>
            <person name="Ma J."/>
        </authorList>
    </citation>
    <scope>NUCLEOTIDE SEQUENCE [LARGE SCALE GENOMIC DNA]</scope>
    <source>
        <strain evidence="3">CCUG 56754</strain>
    </source>
</reference>
<evidence type="ECO:0000313" key="3">
    <source>
        <dbReference type="Proteomes" id="UP001597040"/>
    </source>
</evidence>